<protein>
    <submittedName>
        <fullName evidence="2">Exo-alpha-sialidase</fullName>
    </submittedName>
</protein>
<evidence type="ECO:0000313" key="2">
    <source>
        <dbReference type="EMBL" id="MFB8776556.1"/>
    </source>
</evidence>
<feature type="compositionally biased region" description="Low complexity" evidence="1">
    <location>
        <begin position="29"/>
        <end position="39"/>
    </location>
</feature>
<proteinExistence type="predicted"/>
<comment type="caution">
    <text evidence="2">The sequence shown here is derived from an EMBL/GenBank/DDBJ whole genome shotgun (WGS) entry which is preliminary data.</text>
</comment>
<evidence type="ECO:0000256" key="1">
    <source>
        <dbReference type="SAM" id="MobiDB-lite"/>
    </source>
</evidence>
<dbReference type="EMBL" id="JAYMRP010000032">
    <property type="protein sequence ID" value="MFB8776556.1"/>
    <property type="molecule type" value="Genomic_DNA"/>
</dbReference>
<accession>A0ABV5EI84</accession>
<feature type="region of interest" description="Disordered" evidence="1">
    <location>
        <begin position="18"/>
        <end position="52"/>
    </location>
</feature>
<dbReference type="SUPFAM" id="SSF50939">
    <property type="entry name" value="Sialidases"/>
    <property type="match status" value="1"/>
</dbReference>
<name>A0ABV5EI84_9ACTN</name>
<keyword evidence="3" id="KW-1185">Reference proteome</keyword>
<gene>
    <name evidence="2" type="ORF">VSS16_28100</name>
</gene>
<reference evidence="2 3" key="1">
    <citation type="submission" date="2024-01" db="EMBL/GenBank/DDBJ databases">
        <title>Genome mining of biosynthetic gene clusters to explore secondary metabolites of Streptomyces sp.</title>
        <authorList>
            <person name="Baig A."/>
            <person name="Ajitkumar Shintre N."/>
            <person name="Kumar H."/>
            <person name="Anbarasu A."/>
            <person name="Ramaiah S."/>
        </authorList>
    </citation>
    <scope>NUCLEOTIDE SEQUENCE [LARGE SCALE GENOMIC DNA]</scope>
    <source>
        <strain evidence="2 3">A57</strain>
    </source>
</reference>
<dbReference type="Gene3D" id="2.130.10.10">
    <property type="entry name" value="YVTN repeat-like/Quinoprotein amine dehydrogenase"/>
    <property type="match status" value="1"/>
</dbReference>
<evidence type="ECO:0000313" key="3">
    <source>
        <dbReference type="Proteomes" id="UP001585080"/>
    </source>
</evidence>
<sequence length="390" mass="40855">MAAVLLCLCVVLTAGCSGSPDGEEDVPGAARTPPSSTAPAAPPRIPSATDLPGVSHTVGFAADGSGFTLTAECDQGGCRQHAAVLEAGAGLWRPVRSPLPDLTTDQGITAGLTVLGPGRALITEGAERADRPGRTWFTADYGGTWRRGSTRPTGRTATVPTGAALVTDCREPSGDGCARSRLLIVLPDTGEHRVLTHRPPLTGVLSPAGDIAENALFMAGQDPETGLPALALSGDRGRSWRPTHMTGAAEDGWAPRVVAGRRGMYAVQPGQPPSEEGVKNGLLTLHVSTDGGGTWTRIWRYRPGVEPLSILGDLVVTDDDRLTVYGETGVWHSDEQARTFRFEGAARGPAGSVRQTPIGWLWSDSYGKGAYRISADGTHWHDFRLGTEGG</sequence>
<dbReference type="Proteomes" id="UP001585080">
    <property type="component" value="Unassembled WGS sequence"/>
</dbReference>
<dbReference type="InterPro" id="IPR036278">
    <property type="entry name" value="Sialidase_sf"/>
</dbReference>
<dbReference type="InterPro" id="IPR015943">
    <property type="entry name" value="WD40/YVTN_repeat-like_dom_sf"/>
</dbReference>
<organism evidence="2 3">
    <name type="scientific">Streptomyces broussonetiae</name>
    <dbReference type="NCBI Taxonomy" id="2686304"/>
    <lineage>
        <taxon>Bacteria</taxon>
        <taxon>Bacillati</taxon>
        <taxon>Actinomycetota</taxon>
        <taxon>Actinomycetes</taxon>
        <taxon>Kitasatosporales</taxon>
        <taxon>Streptomycetaceae</taxon>
        <taxon>Streptomyces</taxon>
    </lineage>
</organism>